<reference evidence="1 2" key="1">
    <citation type="journal article" date="2019" name="Int. J. Syst. Evol. Microbiol.">
        <title>The Global Catalogue of Microorganisms (GCM) 10K type strain sequencing project: providing services to taxonomists for standard genome sequencing and annotation.</title>
        <authorList>
            <consortium name="The Broad Institute Genomics Platform"/>
            <consortium name="The Broad Institute Genome Sequencing Center for Infectious Disease"/>
            <person name="Wu L."/>
            <person name="Ma J."/>
        </authorList>
    </citation>
    <scope>NUCLEOTIDE SEQUENCE [LARGE SCALE GENOMIC DNA]</scope>
    <source>
        <strain evidence="1 2">JCM 30072</strain>
    </source>
</reference>
<evidence type="ECO:0000313" key="1">
    <source>
        <dbReference type="EMBL" id="MFC7059917.1"/>
    </source>
</evidence>
<accession>A0ABD5WB01</accession>
<dbReference type="Proteomes" id="UP001596445">
    <property type="component" value="Unassembled WGS sequence"/>
</dbReference>
<proteinExistence type="predicted"/>
<organism evidence="1 2">
    <name type="scientific">Halovenus salina</name>
    <dbReference type="NCBI Taxonomy" id="1510225"/>
    <lineage>
        <taxon>Archaea</taxon>
        <taxon>Methanobacteriati</taxon>
        <taxon>Methanobacteriota</taxon>
        <taxon>Stenosarchaea group</taxon>
        <taxon>Halobacteria</taxon>
        <taxon>Halobacteriales</taxon>
        <taxon>Haloarculaceae</taxon>
        <taxon>Halovenus</taxon>
    </lineage>
</organism>
<dbReference type="GeneID" id="76632245"/>
<keyword evidence="2" id="KW-1185">Reference proteome</keyword>
<name>A0ABD5WB01_9EURY</name>
<comment type="caution">
    <text evidence="1">The sequence shown here is derived from an EMBL/GenBank/DDBJ whole genome shotgun (WGS) entry which is preliminary data.</text>
</comment>
<sequence length="282" mass="32057">MHRDQRVAFEEVLPSITAGKNPFGESSSCSVEPVVLEAAEEGEVLRQRPVSILCPGCGDVITRYRDGFPSRLAHFEEECQNCETGLQRWSVVAIATSLETAPSVDQLESVTTGYWDRHLWTGIMTGESYPRTEEYTEEYTKQAKQFGWEWEVSCPLCRRSLPEFGIEMFDYHHWHRDPDQGICLCRACHKGITGEGRDGTQDWRAQQLGLKNKHDLQLTRLAIREQVVSDHETLEGLVETVVSRYNLTMNQMELFALLSQTLTTSVVLDTVEDEWLLAALSV</sequence>
<protein>
    <submittedName>
        <fullName evidence="1">Uncharacterized protein</fullName>
    </submittedName>
</protein>
<dbReference type="AlphaFoldDB" id="A0ABD5WB01"/>
<dbReference type="EMBL" id="JBHSZI010000004">
    <property type="protein sequence ID" value="MFC7059917.1"/>
    <property type="molecule type" value="Genomic_DNA"/>
</dbReference>
<dbReference type="RefSeq" id="WP_267164421.1">
    <property type="nucleotide sequence ID" value="NZ_CP112974.1"/>
</dbReference>
<evidence type="ECO:0000313" key="2">
    <source>
        <dbReference type="Proteomes" id="UP001596445"/>
    </source>
</evidence>
<gene>
    <name evidence="1" type="ORF">ACFQQG_19025</name>
</gene>